<dbReference type="PATRIC" id="fig|1029756.8.peg.1570"/>
<name>V5SDY7_9HYPH</name>
<evidence type="ECO:0000256" key="1">
    <source>
        <dbReference type="ARBA" id="ARBA00023002"/>
    </source>
</evidence>
<dbReference type="EMBL" id="CP006912">
    <property type="protein sequence ID" value="AHB48265.1"/>
    <property type="molecule type" value="Genomic_DNA"/>
</dbReference>
<dbReference type="SUPFAM" id="SSF54373">
    <property type="entry name" value="FAD-linked reductases, C-terminal domain"/>
    <property type="match status" value="1"/>
</dbReference>
<organism evidence="3 4">
    <name type="scientific">Hyphomicrobium nitrativorans NL23</name>
    <dbReference type="NCBI Taxonomy" id="1029756"/>
    <lineage>
        <taxon>Bacteria</taxon>
        <taxon>Pseudomonadati</taxon>
        <taxon>Pseudomonadota</taxon>
        <taxon>Alphaproteobacteria</taxon>
        <taxon>Hyphomicrobiales</taxon>
        <taxon>Hyphomicrobiaceae</taxon>
        <taxon>Hyphomicrobium</taxon>
    </lineage>
</organism>
<protein>
    <submittedName>
        <fullName evidence="3">Glycine oxidase</fullName>
    </submittedName>
</protein>
<dbReference type="Proteomes" id="UP000018542">
    <property type="component" value="Chromosome"/>
</dbReference>
<dbReference type="GO" id="GO:0016491">
    <property type="term" value="F:oxidoreductase activity"/>
    <property type="evidence" value="ECO:0007669"/>
    <property type="project" value="UniProtKB-KW"/>
</dbReference>
<sequence>MPSHAAQAASKAPPIHGAREWPLATDEPQHAARKSARTITVIGAGIFGVWQALTLARAGHRVRLVEQSAEPFTASASRLAGVMLSPGCESEAEPRIRTLGWQGLDLWRATYPGLVNSGSLVVAAPRDHAEFARFATATAPSRTLDSKGLGALEPDLSGRFASALYFPDEAHFAPGAALRFLLDAARNAGAIVELGTHWTPSGTDRDDIVVDCRGYAAASALPDLRGVRGERLVIRTDEIRLSRPVRLLHPQHPLYVVPWPDGHFLIGATVIESEDTGPITVRSALALLGAAYTLHPAFGEAAIVETGAGLRPAFPDNMPRAEILDAGRRIVVNGAFRHGFLLAPVLATAVAEYLATEARHELLVGA</sequence>
<evidence type="ECO:0000313" key="3">
    <source>
        <dbReference type="EMBL" id="AHB48265.1"/>
    </source>
</evidence>
<dbReference type="OrthoDB" id="9790035at2"/>
<accession>V5SDY7</accession>
<keyword evidence="1" id="KW-0560">Oxidoreductase</keyword>
<dbReference type="Pfam" id="PF01266">
    <property type="entry name" value="DAO"/>
    <property type="match status" value="1"/>
</dbReference>
<keyword evidence="4" id="KW-1185">Reference proteome</keyword>
<dbReference type="PANTHER" id="PTHR13847:SF289">
    <property type="entry name" value="GLYCINE OXIDASE"/>
    <property type="match status" value="1"/>
</dbReference>
<dbReference type="AlphaFoldDB" id="V5SDY7"/>
<dbReference type="Gene3D" id="3.30.9.10">
    <property type="entry name" value="D-Amino Acid Oxidase, subunit A, domain 2"/>
    <property type="match status" value="1"/>
</dbReference>
<dbReference type="InterPro" id="IPR036188">
    <property type="entry name" value="FAD/NAD-bd_sf"/>
</dbReference>
<dbReference type="SUPFAM" id="SSF51905">
    <property type="entry name" value="FAD/NAD(P)-binding domain"/>
    <property type="match status" value="1"/>
</dbReference>
<reference evidence="3 4" key="1">
    <citation type="journal article" date="2014" name="Genome Announc.">
        <title>Complete Genome Sequence of Hyphomicrobium nitrativorans Strain NL23, a Denitrifying Bacterium Isolated from Biofilm of a Methanol-Fed Denitrification System Treating Seawater at the Montreal Biodome.</title>
        <authorList>
            <person name="Martineau C."/>
            <person name="Villeneuve C."/>
            <person name="Mauffrey F."/>
            <person name="Villemur R."/>
        </authorList>
    </citation>
    <scope>NUCLEOTIDE SEQUENCE [LARGE SCALE GENOMIC DNA]</scope>
    <source>
        <strain evidence="3">NL23</strain>
    </source>
</reference>
<dbReference type="KEGG" id="hni:W911_07500"/>
<feature type="domain" description="FAD dependent oxidoreductase" evidence="2">
    <location>
        <begin position="39"/>
        <end position="352"/>
    </location>
</feature>
<dbReference type="STRING" id="1029756.W911_07500"/>
<dbReference type="GO" id="GO:0005737">
    <property type="term" value="C:cytoplasm"/>
    <property type="evidence" value="ECO:0007669"/>
    <property type="project" value="TreeGrafter"/>
</dbReference>
<dbReference type="HOGENOM" id="CLU_007884_1_0_5"/>
<evidence type="ECO:0000259" key="2">
    <source>
        <dbReference type="Pfam" id="PF01266"/>
    </source>
</evidence>
<evidence type="ECO:0000313" key="4">
    <source>
        <dbReference type="Proteomes" id="UP000018542"/>
    </source>
</evidence>
<gene>
    <name evidence="3" type="ORF">W911_07500</name>
</gene>
<dbReference type="Gene3D" id="3.50.50.60">
    <property type="entry name" value="FAD/NAD(P)-binding domain"/>
    <property type="match status" value="1"/>
</dbReference>
<proteinExistence type="predicted"/>
<dbReference type="PANTHER" id="PTHR13847">
    <property type="entry name" value="SARCOSINE DEHYDROGENASE-RELATED"/>
    <property type="match status" value="1"/>
</dbReference>
<dbReference type="InterPro" id="IPR006076">
    <property type="entry name" value="FAD-dep_OxRdtase"/>
</dbReference>